<dbReference type="HOGENOM" id="CLU_107144_2_1_6"/>
<reference evidence="3 5" key="2">
    <citation type="submission" date="2016-11" db="EMBL/GenBank/DDBJ databases">
        <authorList>
            <person name="Jaros S."/>
            <person name="Januszkiewicz K."/>
            <person name="Wedrychowicz H."/>
        </authorList>
    </citation>
    <scope>NUCLEOTIDE SEQUENCE [LARGE SCALE GENOMIC DNA]</scope>
    <source>
        <strain evidence="3">NVI 5450</strain>
    </source>
</reference>
<dbReference type="GO" id="GO:0003700">
    <property type="term" value="F:DNA-binding transcription factor activity"/>
    <property type="evidence" value="ECO:0007669"/>
    <property type="project" value="TreeGrafter"/>
</dbReference>
<dbReference type="EMBL" id="FPLD01000011">
    <property type="protein sequence ID" value="SGY84104.1"/>
    <property type="molecule type" value="Genomic_DNA"/>
</dbReference>
<organism evidence="3 5">
    <name type="scientific">Moritella viscosa</name>
    <dbReference type="NCBI Taxonomy" id="80854"/>
    <lineage>
        <taxon>Bacteria</taxon>
        <taxon>Pseudomonadati</taxon>
        <taxon>Pseudomonadota</taxon>
        <taxon>Gammaproteobacteria</taxon>
        <taxon>Alteromonadales</taxon>
        <taxon>Moritellaceae</taxon>
        <taxon>Moritella</taxon>
    </lineage>
</organism>
<dbReference type="PATRIC" id="fig|80854.5.peg.673"/>
<dbReference type="SUPFAM" id="SSF46785">
    <property type="entry name" value="Winged helix' DNA-binding domain"/>
    <property type="match status" value="1"/>
</dbReference>
<dbReference type="PROSITE" id="PS51197">
    <property type="entry name" value="HTH_RRF2_2"/>
    <property type="match status" value="1"/>
</dbReference>
<dbReference type="InterPro" id="IPR036390">
    <property type="entry name" value="WH_DNA-bd_sf"/>
</dbReference>
<sequence>MVTKVKITTYTDFGIRTLMYLSTLPKGQRSSSAEVANVYDASRNHIAKVIAHLSALNYIESSRGKNGGIWLAKPASEINIGQLVRALENNLKGIDANASDSDIVPIYQLKKVLETGIEAFLKTLDQYYLTDLLNDTYQFESLPYTKQA</sequence>
<protein>
    <submittedName>
        <fullName evidence="3">Rrf2 family protein</fullName>
    </submittedName>
</protein>
<dbReference type="KEGG" id="mvs:MVIS_0642"/>
<evidence type="ECO:0000313" key="4">
    <source>
        <dbReference type="Proteomes" id="UP000182660"/>
    </source>
</evidence>
<dbReference type="InterPro" id="IPR036388">
    <property type="entry name" value="WH-like_DNA-bd_sf"/>
</dbReference>
<dbReference type="Proteomes" id="UP000183794">
    <property type="component" value="Unassembled WGS sequence"/>
</dbReference>
<evidence type="ECO:0000313" key="5">
    <source>
        <dbReference type="Proteomes" id="UP000183794"/>
    </source>
</evidence>
<evidence type="ECO:0000313" key="3">
    <source>
        <dbReference type="EMBL" id="SGY84104.1"/>
    </source>
</evidence>
<name>A0A090IAA6_9GAMM</name>
<dbReference type="GO" id="GO:0003677">
    <property type="term" value="F:DNA binding"/>
    <property type="evidence" value="ECO:0007669"/>
    <property type="project" value="UniProtKB-KW"/>
</dbReference>
<dbReference type="PANTHER" id="PTHR33221">
    <property type="entry name" value="WINGED HELIX-TURN-HELIX TRANSCRIPTIONAL REGULATOR, RRF2 FAMILY"/>
    <property type="match status" value="1"/>
</dbReference>
<dbReference type="Proteomes" id="UP000182660">
    <property type="component" value="Unassembled WGS sequence"/>
</dbReference>
<proteinExistence type="predicted"/>
<reference evidence="2 4" key="1">
    <citation type="submission" date="2016-11" db="EMBL/GenBank/DDBJ databases">
        <authorList>
            <person name="Klemetsen T."/>
        </authorList>
    </citation>
    <scope>NUCLEOTIDE SEQUENCE [LARGE SCALE GENOMIC DNA]</scope>
    <source>
        <strain evidence="2">MT 2528</strain>
    </source>
</reference>
<dbReference type="InterPro" id="IPR000944">
    <property type="entry name" value="Tscrpt_reg_Rrf2"/>
</dbReference>
<gene>
    <name evidence="2" type="ORF">MT2528_0365</name>
    <name evidence="3" type="ORF">NVI5450_0349</name>
</gene>
<evidence type="ECO:0000313" key="2">
    <source>
        <dbReference type="EMBL" id="SGY83104.1"/>
    </source>
</evidence>
<dbReference type="Pfam" id="PF02082">
    <property type="entry name" value="Rrf2"/>
    <property type="match status" value="1"/>
</dbReference>
<keyword evidence="1" id="KW-0238">DNA-binding</keyword>
<dbReference type="Gene3D" id="1.10.10.10">
    <property type="entry name" value="Winged helix-like DNA-binding domain superfamily/Winged helix DNA-binding domain"/>
    <property type="match status" value="1"/>
</dbReference>
<evidence type="ECO:0000256" key="1">
    <source>
        <dbReference type="ARBA" id="ARBA00023125"/>
    </source>
</evidence>
<keyword evidence="4" id="KW-1185">Reference proteome</keyword>
<dbReference type="NCBIfam" id="TIGR00738">
    <property type="entry name" value="rrf2_super"/>
    <property type="match status" value="1"/>
</dbReference>
<dbReference type="AlphaFoldDB" id="A0A090IAA6"/>
<dbReference type="EMBL" id="FPLJ01000013">
    <property type="protein sequence ID" value="SGY83104.1"/>
    <property type="molecule type" value="Genomic_DNA"/>
</dbReference>
<dbReference type="PANTHER" id="PTHR33221:SF4">
    <property type="entry name" value="HTH-TYPE TRANSCRIPTIONAL REPRESSOR NSRR"/>
    <property type="match status" value="1"/>
</dbReference>
<dbReference type="STRING" id="80854.MVIS_0642"/>
<accession>A0A090IAA6</accession>
<dbReference type="GO" id="GO:0005829">
    <property type="term" value="C:cytosol"/>
    <property type="evidence" value="ECO:0007669"/>
    <property type="project" value="TreeGrafter"/>
</dbReference>